<dbReference type="InterPro" id="IPR011171">
    <property type="entry name" value="GMF"/>
</dbReference>
<feature type="domain" description="ADF-H" evidence="2">
    <location>
        <begin position="10"/>
        <end position="57"/>
    </location>
</feature>
<dbReference type="SUPFAM" id="SSF55753">
    <property type="entry name" value="Actin depolymerizing proteins"/>
    <property type="match status" value="1"/>
</dbReference>
<dbReference type="GO" id="GO:0003779">
    <property type="term" value="F:actin binding"/>
    <property type="evidence" value="ECO:0007669"/>
    <property type="project" value="InterPro"/>
</dbReference>
<dbReference type="PANTHER" id="PTHR11249">
    <property type="entry name" value="GLIAL FACTOR NATURATION FACTOR"/>
    <property type="match status" value="1"/>
</dbReference>
<name>A0A6A5VU01_9PLEO</name>
<evidence type="ECO:0000256" key="1">
    <source>
        <dbReference type="ARBA" id="ARBA00010055"/>
    </source>
</evidence>
<dbReference type="Proteomes" id="UP000799779">
    <property type="component" value="Unassembled WGS sequence"/>
</dbReference>
<reference evidence="3" key="1">
    <citation type="journal article" date="2020" name="Stud. Mycol.">
        <title>101 Dothideomycetes genomes: a test case for predicting lifestyles and emergence of pathogens.</title>
        <authorList>
            <person name="Haridas S."/>
            <person name="Albert R."/>
            <person name="Binder M."/>
            <person name="Bloem J."/>
            <person name="Labutti K."/>
            <person name="Salamov A."/>
            <person name="Andreopoulos B."/>
            <person name="Baker S."/>
            <person name="Barry K."/>
            <person name="Bills G."/>
            <person name="Bluhm B."/>
            <person name="Cannon C."/>
            <person name="Castanera R."/>
            <person name="Culley D."/>
            <person name="Daum C."/>
            <person name="Ezra D."/>
            <person name="Gonzalez J."/>
            <person name="Henrissat B."/>
            <person name="Kuo A."/>
            <person name="Liang C."/>
            <person name="Lipzen A."/>
            <person name="Lutzoni F."/>
            <person name="Magnuson J."/>
            <person name="Mondo S."/>
            <person name="Nolan M."/>
            <person name="Ohm R."/>
            <person name="Pangilinan J."/>
            <person name="Park H.-J."/>
            <person name="Ramirez L."/>
            <person name="Alfaro M."/>
            <person name="Sun H."/>
            <person name="Tritt A."/>
            <person name="Yoshinaga Y."/>
            <person name="Zwiers L.-H."/>
            <person name="Turgeon B."/>
            <person name="Goodwin S."/>
            <person name="Spatafora J."/>
            <person name="Crous P."/>
            <person name="Grigoriev I."/>
        </authorList>
    </citation>
    <scope>NUCLEOTIDE SEQUENCE</scope>
    <source>
        <strain evidence="3">CBS 123094</strain>
    </source>
</reference>
<keyword evidence="4" id="KW-1185">Reference proteome</keyword>
<dbReference type="GO" id="GO:0071846">
    <property type="term" value="P:actin filament debranching"/>
    <property type="evidence" value="ECO:0007669"/>
    <property type="project" value="InterPro"/>
</dbReference>
<proteinExistence type="inferred from homology"/>
<feature type="non-terminal residue" evidence="3">
    <location>
        <position position="1"/>
    </location>
</feature>
<evidence type="ECO:0000313" key="4">
    <source>
        <dbReference type="Proteomes" id="UP000799779"/>
    </source>
</evidence>
<protein>
    <recommendedName>
        <fullName evidence="2">ADF-H domain-containing protein</fullName>
    </recommendedName>
</protein>
<dbReference type="OrthoDB" id="3919494at2759"/>
<dbReference type="GO" id="GO:0030479">
    <property type="term" value="C:actin cortical patch"/>
    <property type="evidence" value="ECO:0007669"/>
    <property type="project" value="TreeGrafter"/>
</dbReference>
<organism evidence="3 4">
    <name type="scientific">Amniculicola lignicola CBS 123094</name>
    <dbReference type="NCBI Taxonomy" id="1392246"/>
    <lineage>
        <taxon>Eukaryota</taxon>
        <taxon>Fungi</taxon>
        <taxon>Dikarya</taxon>
        <taxon>Ascomycota</taxon>
        <taxon>Pezizomycotina</taxon>
        <taxon>Dothideomycetes</taxon>
        <taxon>Pleosporomycetidae</taxon>
        <taxon>Pleosporales</taxon>
        <taxon>Amniculicolaceae</taxon>
        <taxon>Amniculicola</taxon>
    </lineage>
</organism>
<accession>A0A6A5VU01</accession>
<comment type="similarity">
    <text evidence="1">Belongs to the actin-binding proteins ADF family. GMF subfamily.</text>
</comment>
<gene>
    <name evidence="3" type="ORF">P154DRAFT_583383</name>
</gene>
<dbReference type="GO" id="GO:0034316">
    <property type="term" value="P:negative regulation of Arp2/3 complex-mediated actin nucleation"/>
    <property type="evidence" value="ECO:0007669"/>
    <property type="project" value="TreeGrafter"/>
</dbReference>
<dbReference type="Gene3D" id="3.40.20.10">
    <property type="entry name" value="Severin"/>
    <property type="match status" value="1"/>
</dbReference>
<dbReference type="AlphaFoldDB" id="A0A6A5VU01"/>
<dbReference type="InterPro" id="IPR002108">
    <property type="entry name" value="ADF-H"/>
</dbReference>
<evidence type="ECO:0000259" key="2">
    <source>
        <dbReference type="Pfam" id="PF00241"/>
    </source>
</evidence>
<sequence length="70" mass="8086">NRGGTTRTEVPYAMIYYLPVTCKNEAKMLYAGAKELFRNTSEANTLLEIDDAEDLDEITKKLIETIEKRW</sequence>
<dbReference type="GO" id="GO:0071933">
    <property type="term" value="F:Arp2/3 complex binding"/>
    <property type="evidence" value="ECO:0007669"/>
    <property type="project" value="InterPro"/>
</dbReference>
<dbReference type="Pfam" id="PF00241">
    <property type="entry name" value="Cofilin_ADF"/>
    <property type="match status" value="1"/>
</dbReference>
<dbReference type="PANTHER" id="PTHR11249:SF2">
    <property type="entry name" value="GLIA MATURATION FACTOR"/>
    <property type="match status" value="1"/>
</dbReference>
<evidence type="ECO:0000313" key="3">
    <source>
        <dbReference type="EMBL" id="KAF1992860.1"/>
    </source>
</evidence>
<dbReference type="EMBL" id="ML977766">
    <property type="protein sequence ID" value="KAF1992860.1"/>
    <property type="molecule type" value="Genomic_DNA"/>
</dbReference>
<dbReference type="InterPro" id="IPR029006">
    <property type="entry name" value="ADF-H/Gelsolin-like_dom_sf"/>
</dbReference>